<dbReference type="AlphaFoldDB" id="A0A1M2VPN2"/>
<proteinExistence type="inferred from homology"/>
<gene>
    <name evidence="5" type="ORF">TRAPUB_13997</name>
</gene>
<feature type="region of interest" description="Disordered" evidence="4">
    <location>
        <begin position="589"/>
        <end position="614"/>
    </location>
</feature>
<evidence type="ECO:0000313" key="5">
    <source>
        <dbReference type="EMBL" id="OJT09528.1"/>
    </source>
</evidence>
<dbReference type="Pfam" id="PF03643">
    <property type="entry name" value="Vps26"/>
    <property type="match status" value="1"/>
</dbReference>
<dbReference type="STRING" id="154538.A0A1M2VPN2"/>
<dbReference type="GO" id="GO:0006886">
    <property type="term" value="P:intracellular protein transport"/>
    <property type="evidence" value="ECO:0007669"/>
    <property type="project" value="InterPro"/>
</dbReference>
<dbReference type="EMBL" id="MNAD01000901">
    <property type="protein sequence ID" value="OJT09528.1"/>
    <property type="molecule type" value="Genomic_DNA"/>
</dbReference>
<keyword evidence="3" id="KW-0653">Protein transport</keyword>
<dbReference type="Gene3D" id="2.60.40.640">
    <property type="match status" value="2"/>
</dbReference>
<evidence type="ECO:0000256" key="4">
    <source>
        <dbReference type="SAM" id="MobiDB-lite"/>
    </source>
</evidence>
<dbReference type="FunFam" id="2.60.40.640:FF:000010">
    <property type="entry name" value="Vacuolar protein sorting-associated protein 26"/>
    <property type="match status" value="1"/>
</dbReference>
<evidence type="ECO:0000313" key="6">
    <source>
        <dbReference type="Proteomes" id="UP000184267"/>
    </source>
</evidence>
<evidence type="ECO:0000256" key="2">
    <source>
        <dbReference type="ARBA" id="ARBA00022448"/>
    </source>
</evidence>
<dbReference type="InterPro" id="IPR028934">
    <property type="entry name" value="Vps26-related"/>
</dbReference>
<comment type="similarity">
    <text evidence="1">Belongs to the VPS26 family.</text>
</comment>
<keyword evidence="2" id="KW-0813">Transport</keyword>
<dbReference type="FunFam" id="2.60.40.640:FF:000001">
    <property type="entry name" value="Vacuolar protein sorting-associated protein 26A"/>
    <property type="match status" value="1"/>
</dbReference>
<accession>A0A1M2VPN2</accession>
<protein>
    <submittedName>
        <fullName evidence="5">Vacuolar protein sorting-associated protein 26B</fullName>
    </submittedName>
</protein>
<dbReference type="Proteomes" id="UP000184267">
    <property type="component" value="Unassembled WGS sequence"/>
</dbReference>
<comment type="caution">
    <text evidence="5">The sequence shown here is derived from an EMBL/GenBank/DDBJ whole genome shotgun (WGS) entry which is preliminary data.</text>
</comment>
<keyword evidence="6" id="KW-1185">Reference proteome</keyword>
<organism evidence="5 6">
    <name type="scientific">Trametes pubescens</name>
    <name type="common">White-rot fungus</name>
    <dbReference type="NCBI Taxonomy" id="154538"/>
    <lineage>
        <taxon>Eukaryota</taxon>
        <taxon>Fungi</taxon>
        <taxon>Dikarya</taxon>
        <taxon>Basidiomycota</taxon>
        <taxon>Agaricomycotina</taxon>
        <taxon>Agaricomycetes</taxon>
        <taxon>Polyporales</taxon>
        <taxon>Polyporaceae</taxon>
        <taxon>Trametes</taxon>
    </lineage>
</organism>
<evidence type="ECO:0000256" key="3">
    <source>
        <dbReference type="ARBA" id="ARBA00022927"/>
    </source>
</evidence>
<dbReference type="InterPro" id="IPR014752">
    <property type="entry name" value="Arrestin-like_C"/>
</dbReference>
<reference evidence="5 6" key="1">
    <citation type="submission" date="2016-10" db="EMBL/GenBank/DDBJ databases">
        <title>Genome sequence of the basidiomycete white-rot fungus Trametes pubescens.</title>
        <authorList>
            <person name="Makela M.R."/>
            <person name="Granchi Z."/>
            <person name="Peng M."/>
            <person name="De Vries R.P."/>
            <person name="Grigoriev I."/>
            <person name="Riley R."/>
            <person name="Hilden K."/>
        </authorList>
    </citation>
    <scope>NUCLEOTIDE SEQUENCE [LARGE SCALE GENOMIC DNA]</scope>
    <source>
        <strain evidence="5 6">FBCC735</strain>
    </source>
</reference>
<name>A0A1M2VPN2_TRAPU</name>
<dbReference type="PANTHER" id="PTHR12233">
    <property type="entry name" value="VACUOLAR PROTEIN SORTING 26 RELATED"/>
    <property type="match status" value="1"/>
</dbReference>
<sequence length="739" mass="82216">MAAYFFASPVDVDVKLEGEEERKIVETKGEKDKAISCPVYYDGESVTGQITVRVRDGKKLAHEGIKVEFIGSIELFYDRGHHHEFLSLSQELAAPGEMRQAQTFDFQFKNVEKQYESYQGINVKLRYFIKVTISRRIADVTKDKDIWVHSYRMPPDSNNSIKMEVGIEDCLHIEFEYNKSKYHLKDVIVGKIYFLLVRIKIKHMELSIIRRETTGAPPNQYNESETITKFEIMDGAPVRGETIPIRLFLGGFDLTPTFRDVNKKFSTRYYLNLVLIDEENRRYFKQQVHSPKAVNLSVVVAELVPRTSVDDFSAPPSENGYFPVRQWTGMASWDTGYDALTAWNDVASDTSYVSPYHTEPSPYAPPETFDAAYDAHYASSTHSHTLPDASSASHNASNDALFSSHDTMDAFTAEFDAFDASASTSGVASGSGWAVPDHVIPLGADEVAPYPHCSFVDPVQICDVVPPVSSLLWGDEELQDIADTLVQPDEETVDALLEVLMPPPTPPAQAAPVAHQLAPEYVDTAVQTAQPTFGAWDTLFASIALPTRQDDTVPAVDELVFEPELPVKPSAPRPCKRQRVLDAEIYPARPKKSKCAHSPSPAPSRTSRPSKSNLPKPIVVVPTALCCQIPGCNVVLSQEDGAWRSHFKAAHHKEVCTNSACYDATSCQSACCPKCAKGSRAMPPDSLGRHMLNKHIGVCYRCPLCGFQKAWRRSSCERHIETCSMEKKEHVGGKTRARA</sequence>
<feature type="compositionally biased region" description="Low complexity" evidence="4">
    <location>
        <begin position="603"/>
        <end position="612"/>
    </location>
</feature>
<evidence type="ECO:0000256" key="1">
    <source>
        <dbReference type="ARBA" id="ARBA00009100"/>
    </source>
</evidence>
<dbReference type="OrthoDB" id="3821113at2759"/>